<keyword evidence="2" id="KW-1185">Reference proteome</keyword>
<sequence length="79" mass="9158">MCITMWIMWISAKKRKKTQAEDVEQFVYNFGINIPEIEKSDSEFGSKKETAGYENPDGPLIFCTGFAEQNSIYLKVVRR</sequence>
<protein>
    <submittedName>
        <fullName evidence="1">Uncharacterized protein</fullName>
    </submittedName>
</protein>
<dbReference type="Proteomes" id="UP000649826">
    <property type="component" value="Unassembled WGS sequence"/>
</dbReference>
<accession>A0ABR7IGW6</accession>
<comment type="caution">
    <text evidence="1">The sequence shown here is derived from an EMBL/GenBank/DDBJ whole genome shotgun (WGS) entry which is preliminary data.</text>
</comment>
<evidence type="ECO:0000313" key="1">
    <source>
        <dbReference type="EMBL" id="MBC5779241.1"/>
    </source>
</evidence>
<proteinExistence type="predicted"/>
<name>A0ABR7IGW6_9FIRM</name>
<reference evidence="1 2" key="1">
    <citation type="submission" date="2020-08" db="EMBL/GenBank/DDBJ databases">
        <title>Genome public.</title>
        <authorList>
            <person name="Liu C."/>
            <person name="Sun Q."/>
        </authorList>
    </citation>
    <scope>NUCLEOTIDE SEQUENCE [LARGE SCALE GENOMIC DNA]</scope>
    <source>
        <strain evidence="1 2">M29</strain>
    </source>
</reference>
<dbReference type="EMBL" id="JACOQG010000007">
    <property type="protein sequence ID" value="MBC5779241.1"/>
    <property type="molecule type" value="Genomic_DNA"/>
</dbReference>
<evidence type="ECO:0000313" key="2">
    <source>
        <dbReference type="Proteomes" id="UP000649826"/>
    </source>
</evidence>
<gene>
    <name evidence="1" type="ORF">H8Z82_06150</name>
</gene>
<dbReference type="RefSeq" id="WP_186994589.1">
    <property type="nucleotide sequence ID" value="NZ_JACOQG010000007.1"/>
</dbReference>
<organism evidence="1 2">
    <name type="scientific">Blautia difficilis</name>
    <dbReference type="NCBI Taxonomy" id="2763027"/>
    <lineage>
        <taxon>Bacteria</taxon>
        <taxon>Bacillati</taxon>
        <taxon>Bacillota</taxon>
        <taxon>Clostridia</taxon>
        <taxon>Lachnospirales</taxon>
        <taxon>Lachnospiraceae</taxon>
        <taxon>Blautia</taxon>
    </lineage>
</organism>